<evidence type="ECO:0000313" key="13">
    <source>
        <dbReference type="Proteomes" id="UP000008068"/>
    </source>
</evidence>
<comment type="cofactor">
    <cofactor evidence="1">
        <name>Zn(2+)</name>
        <dbReference type="ChEBI" id="CHEBI:29105"/>
    </cofactor>
</comment>
<dbReference type="GO" id="GO:0046872">
    <property type="term" value="F:metal ion binding"/>
    <property type="evidence" value="ECO:0007669"/>
    <property type="project" value="UniProtKB-KW"/>
</dbReference>
<comment type="similarity">
    <text evidence="2">Belongs to the peptidase M13 family.</text>
</comment>
<gene>
    <name evidence="12" type="ORF">CAEBREN_28768</name>
</gene>
<keyword evidence="9" id="KW-1133">Transmembrane helix</keyword>
<feature type="domain" description="Peptidase M13 N-terminal" evidence="11">
    <location>
        <begin position="93"/>
        <end position="318"/>
    </location>
</feature>
<keyword evidence="5" id="KW-0378">Hydrolase</keyword>
<keyword evidence="9" id="KW-0812">Transmembrane</keyword>
<evidence type="ECO:0000256" key="7">
    <source>
        <dbReference type="ARBA" id="ARBA00023049"/>
    </source>
</evidence>
<dbReference type="HOGENOM" id="CLU_006187_5_0_1"/>
<feature type="compositionally biased region" description="Polar residues" evidence="8">
    <location>
        <begin position="8"/>
        <end position="17"/>
    </location>
</feature>
<dbReference type="STRING" id="135651.G0NQI3"/>
<dbReference type="EMBL" id="GL379926">
    <property type="protein sequence ID" value="EGT35784.1"/>
    <property type="molecule type" value="Genomic_DNA"/>
</dbReference>
<organism evidence="13">
    <name type="scientific">Caenorhabditis brenneri</name>
    <name type="common">Nematode worm</name>
    <dbReference type="NCBI Taxonomy" id="135651"/>
    <lineage>
        <taxon>Eukaryota</taxon>
        <taxon>Metazoa</taxon>
        <taxon>Ecdysozoa</taxon>
        <taxon>Nematoda</taxon>
        <taxon>Chromadorea</taxon>
        <taxon>Rhabditida</taxon>
        <taxon>Rhabditina</taxon>
        <taxon>Rhabditomorpha</taxon>
        <taxon>Rhabditoidea</taxon>
        <taxon>Rhabditidae</taxon>
        <taxon>Peloderinae</taxon>
        <taxon>Caenorhabditis</taxon>
    </lineage>
</organism>
<feature type="compositionally biased region" description="Acidic residues" evidence="8">
    <location>
        <begin position="18"/>
        <end position="29"/>
    </location>
</feature>
<dbReference type="CDD" id="cd08662">
    <property type="entry name" value="M13"/>
    <property type="match status" value="1"/>
</dbReference>
<sequence length="647" mass="75461">MNDRDIENSQLLDSTQPLEEEEDDDDPDEKELCNPLISMIVFLVVLLIAMLVLVGLWKMEVTKRGPIRKECKTPECITLSSTLLNWQNKSVNPCDDFYEFACGNYQEHTTIDGTRINEKDRIVMKLLRQFILKNESTHSRSEIAIKVLYGKCSESYKDENLPNTRKSILKEVFQNIGKIGKWPIAYRKTWTDSDFDLNEMLSNMAKLYMLEFGFFDNYVVEYPINDTLKQVFIRPAKKGIDVSVEEITMMIRGILELADIEFSEKKILEDVQESFDLDREFREIPINFPVETVTLEELKEAVPEIDFERIIQSSIHPKNGNWETVKRRISSGKFDLFYGSQVNIGKSFFPRASLRVFVRNHFKKENLVVASEMIEDLKESLIEMIRKSPWVSKETKENAILKVVKMKKVVGYTQEYEREGALDEMFQTLEISKADSFFAMVMKINRFKTEQLLDFVSSDSLLDPRHSLTEANAYYNAMNNLMSILVPFLDKPIFDFKYPRYVTMAGVGRIIAHEIGHAFDNNGRFHDETGHLRDWWTLEDSQKYEEKTKCFSDKIHDFFDPTYGKKLNLTRVLHEVLADSFGIEATWIAFNKMDLRNEESLIEFGDHDHRRLFFQIAALDFCSPSRIDPYSEKYDLELSHPYGEVPG</sequence>
<feature type="region of interest" description="Disordered" evidence="8">
    <location>
        <begin position="1"/>
        <end position="29"/>
    </location>
</feature>
<evidence type="ECO:0000256" key="4">
    <source>
        <dbReference type="ARBA" id="ARBA00022723"/>
    </source>
</evidence>
<dbReference type="Gene3D" id="3.40.390.10">
    <property type="entry name" value="Collagenase (Catalytic Domain)"/>
    <property type="match status" value="2"/>
</dbReference>
<dbReference type="PANTHER" id="PTHR11733:SF232">
    <property type="entry name" value="NEPRILYSIN METALLOPEPTIDASE FAMILY"/>
    <property type="match status" value="1"/>
</dbReference>
<dbReference type="Pfam" id="PF05649">
    <property type="entry name" value="Peptidase_M13_N"/>
    <property type="match status" value="2"/>
</dbReference>
<evidence type="ECO:0000256" key="5">
    <source>
        <dbReference type="ARBA" id="ARBA00022801"/>
    </source>
</evidence>
<proteinExistence type="inferred from homology"/>
<dbReference type="FunCoup" id="G0NQI3">
    <property type="interactions" value="76"/>
</dbReference>
<dbReference type="InterPro" id="IPR000718">
    <property type="entry name" value="Peptidase_M13"/>
</dbReference>
<evidence type="ECO:0000256" key="2">
    <source>
        <dbReference type="ARBA" id="ARBA00007357"/>
    </source>
</evidence>
<name>G0NQI3_CAEBE</name>
<evidence type="ECO:0000256" key="8">
    <source>
        <dbReference type="SAM" id="MobiDB-lite"/>
    </source>
</evidence>
<keyword evidence="6" id="KW-0862">Zinc</keyword>
<feature type="transmembrane region" description="Helical" evidence="9">
    <location>
        <begin position="36"/>
        <end position="57"/>
    </location>
</feature>
<keyword evidence="4" id="KW-0479">Metal-binding</keyword>
<keyword evidence="3" id="KW-0645">Protease</keyword>
<dbReference type="GO" id="GO:0016485">
    <property type="term" value="P:protein processing"/>
    <property type="evidence" value="ECO:0007669"/>
    <property type="project" value="TreeGrafter"/>
</dbReference>
<protein>
    <submittedName>
        <fullName evidence="12">Uncharacterized protein</fullName>
    </submittedName>
</protein>
<dbReference type="AlphaFoldDB" id="G0NQI3"/>
<dbReference type="InterPro" id="IPR008753">
    <property type="entry name" value="Peptidase_M13_N"/>
</dbReference>
<dbReference type="eggNOG" id="KOG3624">
    <property type="taxonomic scope" value="Eukaryota"/>
</dbReference>
<feature type="domain" description="Peptidase M13 N-terminal" evidence="11">
    <location>
        <begin position="346"/>
        <end position="412"/>
    </location>
</feature>
<accession>G0NQI3</accession>
<dbReference type="GO" id="GO:0004222">
    <property type="term" value="F:metalloendopeptidase activity"/>
    <property type="evidence" value="ECO:0007669"/>
    <property type="project" value="InterPro"/>
</dbReference>
<evidence type="ECO:0000259" key="10">
    <source>
        <dbReference type="Pfam" id="PF01431"/>
    </source>
</evidence>
<evidence type="ECO:0000256" key="9">
    <source>
        <dbReference type="SAM" id="Phobius"/>
    </source>
</evidence>
<evidence type="ECO:0000313" key="12">
    <source>
        <dbReference type="EMBL" id="EGT35784.1"/>
    </source>
</evidence>
<reference evidence="13" key="1">
    <citation type="submission" date="2011-07" db="EMBL/GenBank/DDBJ databases">
        <authorList>
            <consortium name="Caenorhabditis brenneri Sequencing and Analysis Consortium"/>
            <person name="Wilson R.K."/>
        </authorList>
    </citation>
    <scope>NUCLEOTIDE SEQUENCE [LARGE SCALE GENOMIC DNA]</scope>
    <source>
        <strain evidence="13">PB2801</strain>
    </source>
</reference>
<evidence type="ECO:0000259" key="11">
    <source>
        <dbReference type="Pfam" id="PF05649"/>
    </source>
</evidence>
<evidence type="ECO:0000256" key="3">
    <source>
        <dbReference type="ARBA" id="ARBA00022670"/>
    </source>
</evidence>
<dbReference type="InParanoid" id="G0NQI3"/>
<dbReference type="SUPFAM" id="SSF55486">
    <property type="entry name" value="Metalloproteases ('zincins'), catalytic domain"/>
    <property type="match status" value="1"/>
</dbReference>
<dbReference type="GO" id="GO:0005886">
    <property type="term" value="C:plasma membrane"/>
    <property type="evidence" value="ECO:0007669"/>
    <property type="project" value="TreeGrafter"/>
</dbReference>
<evidence type="ECO:0000256" key="1">
    <source>
        <dbReference type="ARBA" id="ARBA00001947"/>
    </source>
</evidence>
<feature type="domain" description="Peptidase M13 C-terminal" evidence="10">
    <location>
        <begin position="472"/>
        <end position="626"/>
    </location>
</feature>
<evidence type="ECO:0000256" key="6">
    <source>
        <dbReference type="ARBA" id="ARBA00022833"/>
    </source>
</evidence>
<dbReference type="OrthoDB" id="6475849at2759"/>
<keyword evidence="13" id="KW-1185">Reference proteome</keyword>
<dbReference type="InterPro" id="IPR018497">
    <property type="entry name" value="Peptidase_M13_C"/>
</dbReference>
<dbReference type="InterPro" id="IPR024079">
    <property type="entry name" value="MetalloPept_cat_dom_sf"/>
</dbReference>
<dbReference type="PROSITE" id="PS51885">
    <property type="entry name" value="NEPRILYSIN"/>
    <property type="match status" value="1"/>
</dbReference>
<dbReference type="Pfam" id="PF01431">
    <property type="entry name" value="Peptidase_M13"/>
    <property type="match status" value="1"/>
</dbReference>
<dbReference type="PANTHER" id="PTHR11733">
    <property type="entry name" value="ZINC METALLOPROTEASE FAMILY M13 NEPRILYSIN-RELATED"/>
    <property type="match status" value="1"/>
</dbReference>
<keyword evidence="7" id="KW-0482">Metalloprotease</keyword>
<keyword evidence="9" id="KW-0472">Membrane</keyword>
<dbReference type="Proteomes" id="UP000008068">
    <property type="component" value="Unassembled WGS sequence"/>
</dbReference>